<name>R7TMY1_CAPTE</name>
<dbReference type="Proteomes" id="UP000014760">
    <property type="component" value="Unassembled WGS sequence"/>
</dbReference>
<reference evidence="2 4" key="2">
    <citation type="journal article" date="2013" name="Nature">
        <title>Insights into bilaterian evolution from three spiralian genomes.</title>
        <authorList>
            <person name="Simakov O."/>
            <person name="Marletaz F."/>
            <person name="Cho S.J."/>
            <person name="Edsinger-Gonzales E."/>
            <person name="Havlak P."/>
            <person name="Hellsten U."/>
            <person name="Kuo D.H."/>
            <person name="Larsson T."/>
            <person name="Lv J."/>
            <person name="Arendt D."/>
            <person name="Savage R."/>
            <person name="Osoegawa K."/>
            <person name="de Jong P."/>
            <person name="Grimwood J."/>
            <person name="Chapman J.A."/>
            <person name="Shapiro H."/>
            <person name="Aerts A."/>
            <person name="Otillar R.P."/>
            <person name="Terry A.Y."/>
            <person name="Boore J.L."/>
            <person name="Grigoriev I.V."/>
            <person name="Lindberg D.R."/>
            <person name="Seaver E.C."/>
            <person name="Weisblat D.A."/>
            <person name="Putnam N.H."/>
            <person name="Rokhsar D.S."/>
        </authorList>
    </citation>
    <scope>NUCLEOTIDE SEQUENCE</scope>
    <source>
        <strain evidence="2 4">I ESC-2004</strain>
    </source>
</reference>
<gene>
    <name evidence="2" type="ORF">CAPTEDRAFT_215200</name>
</gene>
<evidence type="ECO:0000313" key="2">
    <source>
        <dbReference type="EMBL" id="ELT94999.1"/>
    </source>
</evidence>
<feature type="compositionally biased region" description="Polar residues" evidence="1">
    <location>
        <begin position="138"/>
        <end position="151"/>
    </location>
</feature>
<feature type="compositionally biased region" description="Basic and acidic residues" evidence="1">
    <location>
        <begin position="107"/>
        <end position="120"/>
    </location>
</feature>
<proteinExistence type="predicted"/>
<feature type="region of interest" description="Disordered" evidence="1">
    <location>
        <begin position="91"/>
        <end position="159"/>
    </location>
</feature>
<reference evidence="4" key="1">
    <citation type="submission" date="2012-12" db="EMBL/GenBank/DDBJ databases">
        <authorList>
            <person name="Hellsten U."/>
            <person name="Grimwood J."/>
            <person name="Chapman J.A."/>
            <person name="Shapiro H."/>
            <person name="Aerts A."/>
            <person name="Otillar R.P."/>
            <person name="Terry A.Y."/>
            <person name="Boore J.L."/>
            <person name="Simakov O."/>
            <person name="Marletaz F."/>
            <person name="Cho S.-J."/>
            <person name="Edsinger-Gonzales E."/>
            <person name="Havlak P."/>
            <person name="Kuo D.-H."/>
            <person name="Larsson T."/>
            <person name="Lv J."/>
            <person name="Arendt D."/>
            <person name="Savage R."/>
            <person name="Osoegawa K."/>
            <person name="de Jong P."/>
            <person name="Lindberg D.R."/>
            <person name="Seaver E.C."/>
            <person name="Weisblat D.A."/>
            <person name="Putnam N.H."/>
            <person name="Grigoriev I.V."/>
            <person name="Rokhsar D.S."/>
        </authorList>
    </citation>
    <scope>NUCLEOTIDE SEQUENCE</scope>
    <source>
        <strain evidence="4">I ESC-2004</strain>
    </source>
</reference>
<dbReference type="EMBL" id="KB309254">
    <property type="protein sequence ID" value="ELT94999.1"/>
    <property type="molecule type" value="Genomic_DNA"/>
</dbReference>
<accession>R7TMY1</accession>
<feature type="compositionally biased region" description="Polar residues" evidence="1">
    <location>
        <begin position="121"/>
        <end position="130"/>
    </location>
</feature>
<dbReference type="EMBL" id="AMQN01012039">
    <property type="status" value="NOT_ANNOTATED_CDS"/>
    <property type="molecule type" value="Genomic_DNA"/>
</dbReference>
<reference evidence="3" key="3">
    <citation type="submission" date="2015-06" db="UniProtKB">
        <authorList>
            <consortium name="EnsemblMetazoa"/>
        </authorList>
    </citation>
    <scope>IDENTIFICATION</scope>
</reference>
<sequence>MTSVDYSSSIEILTIPPCKDSVGKQNNVELTHACIISMAEKMKIKVTNNDMSFKLDDRSVNDGYLHVDGLHLCKWGTKKASDKYKSHFERHAKGDLTRNKTKKKPVKNTERFEEIPEATKHTGSSNGTTDDWSKGNDQRGQLANKRGNSVRPNEHFLLHGIQKTHKCRQISLMQEH</sequence>
<evidence type="ECO:0000313" key="3">
    <source>
        <dbReference type="EnsemblMetazoa" id="CapteP215200"/>
    </source>
</evidence>
<protein>
    <submittedName>
        <fullName evidence="2 3">Uncharacterized protein</fullName>
    </submittedName>
</protein>
<evidence type="ECO:0000313" key="4">
    <source>
        <dbReference type="Proteomes" id="UP000014760"/>
    </source>
</evidence>
<keyword evidence="4" id="KW-1185">Reference proteome</keyword>
<evidence type="ECO:0000256" key="1">
    <source>
        <dbReference type="SAM" id="MobiDB-lite"/>
    </source>
</evidence>
<organism evidence="2">
    <name type="scientific">Capitella teleta</name>
    <name type="common">Polychaete worm</name>
    <dbReference type="NCBI Taxonomy" id="283909"/>
    <lineage>
        <taxon>Eukaryota</taxon>
        <taxon>Metazoa</taxon>
        <taxon>Spiralia</taxon>
        <taxon>Lophotrochozoa</taxon>
        <taxon>Annelida</taxon>
        <taxon>Polychaeta</taxon>
        <taxon>Sedentaria</taxon>
        <taxon>Scolecida</taxon>
        <taxon>Capitellidae</taxon>
        <taxon>Capitella</taxon>
    </lineage>
</organism>
<dbReference type="AlphaFoldDB" id="R7TMY1"/>
<dbReference type="EnsemblMetazoa" id="CapteT215200">
    <property type="protein sequence ID" value="CapteP215200"/>
    <property type="gene ID" value="CapteG215200"/>
</dbReference>
<dbReference type="HOGENOM" id="CLU_1526628_0_0_1"/>
<dbReference type="OrthoDB" id="6115627at2759"/>